<keyword evidence="2" id="KW-0614">Plasmid</keyword>
<dbReference type="EMBL" id="CP078064">
    <property type="protein sequence ID" value="UVE52084.1"/>
    <property type="molecule type" value="Genomic_DNA"/>
</dbReference>
<dbReference type="RefSeq" id="WP_258303566.1">
    <property type="nucleotide sequence ID" value="NZ_CP078064.1"/>
</dbReference>
<protein>
    <recommendedName>
        <fullName evidence="4">Halocin C8-like bacteriocin domain-containing protein</fullName>
    </recommendedName>
</protein>
<keyword evidence="3" id="KW-1185">Reference proteome</keyword>
<organism evidence="2 3">
    <name type="scientific">Haloferax larsenii</name>
    <dbReference type="NCBI Taxonomy" id="302484"/>
    <lineage>
        <taxon>Archaea</taxon>
        <taxon>Methanobacteriati</taxon>
        <taxon>Methanobacteriota</taxon>
        <taxon>Stenosarchaea group</taxon>
        <taxon>Halobacteria</taxon>
        <taxon>Halobacteriales</taxon>
        <taxon>Haloferacaceae</taxon>
        <taxon>Haloferax</taxon>
    </lineage>
</organism>
<feature type="region of interest" description="Disordered" evidence="1">
    <location>
        <begin position="1"/>
        <end position="32"/>
    </location>
</feature>
<accession>A0ABY5RIV9</accession>
<gene>
    <name evidence="2" type="ORF">KU306_15800</name>
</gene>
<evidence type="ECO:0000313" key="3">
    <source>
        <dbReference type="Proteomes" id="UP001058330"/>
    </source>
</evidence>
<evidence type="ECO:0000256" key="1">
    <source>
        <dbReference type="SAM" id="MobiDB-lite"/>
    </source>
</evidence>
<geneLocation type="plasmid" evidence="2 3">
    <name>pHl5678-1</name>
</geneLocation>
<dbReference type="Proteomes" id="UP001058330">
    <property type="component" value="Plasmid pHl5678-1"/>
</dbReference>
<name>A0ABY5RIV9_HALLR</name>
<sequence length="252" mass="27525">MSGISAAESAVSTDERESLVQSKKVKQVRQEVGNPEIRESRKVVSTVSDSTIEVYRFTTDIGELRVIDVDGEQNAQFIFSDEIKKLDKEVKKKYKNVKKVDFATLISNSSGKLVYIRGVTKKERKKIQRHTDVESEEALTVYSSYSDSYEVLHETGDDSVEKISVPATSDTNSVSGKEFVTPESQQVDVQVACDEDACWDCATYLGGGSVTCGGVCKYIGKAGIPGILACLGCLAVTGGLSYSECERCYNTC</sequence>
<dbReference type="GeneID" id="74530402"/>
<evidence type="ECO:0000313" key="2">
    <source>
        <dbReference type="EMBL" id="UVE52084.1"/>
    </source>
</evidence>
<reference evidence="2" key="1">
    <citation type="submission" date="2021-07" db="EMBL/GenBank/DDBJ databases">
        <title>Studies on halocins as antimicrobial molecules from haloarchaea.</title>
        <authorList>
            <person name="Kumar S."/>
            <person name="Khare S.K."/>
        </authorList>
    </citation>
    <scope>NUCLEOTIDE SEQUENCE</scope>
    <source>
        <strain evidence="2">NCIM 5678</strain>
        <plasmid evidence="2">pHl5678-1</plasmid>
    </source>
</reference>
<evidence type="ECO:0008006" key="4">
    <source>
        <dbReference type="Google" id="ProtNLM"/>
    </source>
</evidence>
<proteinExistence type="predicted"/>